<evidence type="ECO:0000256" key="1">
    <source>
        <dbReference type="ARBA" id="ARBA00022741"/>
    </source>
</evidence>
<evidence type="ECO:0000313" key="3">
    <source>
        <dbReference type="EMBL" id="WAR19784.1"/>
    </source>
</evidence>
<dbReference type="PRINTS" id="PR00449">
    <property type="entry name" value="RASTRNSFRMNG"/>
</dbReference>
<dbReference type="PROSITE" id="PS51420">
    <property type="entry name" value="RHO"/>
    <property type="match status" value="1"/>
</dbReference>
<protein>
    <submittedName>
        <fullName evidence="3">CDC42-like protein</fullName>
    </submittedName>
</protein>
<dbReference type="NCBIfam" id="TIGR00231">
    <property type="entry name" value="small_GTP"/>
    <property type="match status" value="1"/>
</dbReference>
<dbReference type="Pfam" id="PF00071">
    <property type="entry name" value="Ras"/>
    <property type="match status" value="1"/>
</dbReference>
<dbReference type="InterPro" id="IPR005225">
    <property type="entry name" value="Small_GTP-bd"/>
</dbReference>
<dbReference type="EMBL" id="CP111022">
    <property type="protein sequence ID" value="WAR19784.1"/>
    <property type="molecule type" value="Genomic_DNA"/>
</dbReference>
<dbReference type="SMART" id="SM00173">
    <property type="entry name" value="RAS"/>
    <property type="match status" value="1"/>
</dbReference>
<proteinExistence type="predicted"/>
<dbReference type="SUPFAM" id="SSF52540">
    <property type="entry name" value="P-loop containing nucleoside triphosphate hydrolases"/>
    <property type="match status" value="1"/>
</dbReference>
<dbReference type="InterPro" id="IPR001806">
    <property type="entry name" value="Small_GTPase"/>
</dbReference>
<dbReference type="PANTHER" id="PTHR24072">
    <property type="entry name" value="RHO FAMILY GTPASE"/>
    <property type="match status" value="1"/>
</dbReference>
<keyword evidence="1" id="KW-0547">Nucleotide-binding</keyword>
<evidence type="ECO:0000256" key="2">
    <source>
        <dbReference type="ARBA" id="ARBA00023134"/>
    </source>
</evidence>
<dbReference type="InterPro" id="IPR003578">
    <property type="entry name" value="Small_GTPase_Rho"/>
</dbReference>
<accession>A0ABY7FEI4</accession>
<keyword evidence="2" id="KW-0342">GTP-binding</keyword>
<dbReference type="Gene3D" id="3.40.50.300">
    <property type="entry name" value="P-loop containing nucleotide triphosphate hydrolases"/>
    <property type="match status" value="1"/>
</dbReference>
<dbReference type="SMART" id="SM00175">
    <property type="entry name" value="RAB"/>
    <property type="match status" value="1"/>
</dbReference>
<reference evidence="3" key="1">
    <citation type="submission" date="2022-11" db="EMBL/GenBank/DDBJ databases">
        <title>Centuries of genome instability and evolution in soft-shell clam transmissible cancer (bioRxiv).</title>
        <authorList>
            <person name="Hart S.F.M."/>
            <person name="Yonemitsu M.A."/>
            <person name="Giersch R.M."/>
            <person name="Beal B.F."/>
            <person name="Arriagada G."/>
            <person name="Davis B.W."/>
            <person name="Ostrander E.A."/>
            <person name="Goff S.P."/>
            <person name="Metzger M.J."/>
        </authorList>
    </citation>
    <scope>NUCLEOTIDE SEQUENCE</scope>
    <source>
        <strain evidence="3">MELC-2E11</strain>
        <tissue evidence="3">Siphon/mantle</tissue>
    </source>
</reference>
<dbReference type="InterPro" id="IPR027417">
    <property type="entry name" value="P-loop_NTPase"/>
</dbReference>
<name>A0ABY7FEI4_MYAAR</name>
<gene>
    <name evidence="3" type="ORF">MAR_001622</name>
</gene>
<dbReference type="Proteomes" id="UP001164746">
    <property type="component" value="Chromosome 11"/>
</dbReference>
<dbReference type="CDD" id="cd00157">
    <property type="entry name" value="Rho"/>
    <property type="match status" value="1"/>
</dbReference>
<sequence length="197" mass="21710">MVVGTAQKGKMIQCTLVGDGMVGKTCLSLAFAGTATPTDSYVATVFENYAGKTHVNGDEYTVSIFDSAGQHDYESLRRFTYEDSEVFVVCFSAVDRDSFESVKDFWVPEMKKNMARKKPVILVATQTDLRNTADYDSDVPVTSQEGKGMAGDIGAVAYVECDVNSQTTVRHVFSEVVQVALKYRKRKSNIVNKLLGR</sequence>
<dbReference type="SMART" id="SM00174">
    <property type="entry name" value="RHO"/>
    <property type="match status" value="1"/>
</dbReference>
<organism evidence="3 4">
    <name type="scientific">Mya arenaria</name>
    <name type="common">Soft-shell clam</name>
    <dbReference type="NCBI Taxonomy" id="6604"/>
    <lineage>
        <taxon>Eukaryota</taxon>
        <taxon>Metazoa</taxon>
        <taxon>Spiralia</taxon>
        <taxon>Lophotrochozoa</taxon>
        <taxon>Mollusca</taxon>
        <taxon>Bivalvia</taxon>
        <taxon>Autobranchia</taxon>
        <taxon>Heteroconchia</taxon>
        <taxon>Euheterodonta</taxon>
        <taxon>Imparidentia</taxon>
        <taxon>Neoheterodontei</taxon>
        <taxon>Myida</taxon>
        <taxon>Myoidea</taxon>
        <taxon>Myidae</taxon>
        <taxon>Mya</taxon>
    </lineage>
</organism>
<evidence type="ECO:0000313" key="4">
    <source>
        <dbReference type="Proteomes" id="UP001164746"/>
    </source>
</evidence>
<dbReference type="PROSITE" id="PS51419">
    <property type="entry name" value="RAB"/>
    <property type="match status" value="1"/>
</dbReference>
<keyword evidence="4" id="KW-1185">Reference proteome</keyword>
<dbReference type="PROSITE" id="PS51421">
    <property type="entry name" value="RAS"/>
    <property type="match status" value="1"/>
</dbReference>